<dbReference type="RefSeq" id="WP_111331300.1">
    <property type="nucleotide sequence ID" value="NZ_CP030032.1"/>
</dbReference>
<dbReference type="AlphaFoldDB" id="A0A2Z4FGB0"/>
<dbReference type="PANTHER" id="PTHR43284:SF1">
    <property type="entry name" value="ASPARAGINE SYNTHETASE"/>
    <property type="match status" value="1"/>
</dbReference>
<evidence type="ECO:0000313" key="6">
    <source>
        <dbReference type="EMBL" id="AWV87973.1"/>
    </source>
</evidence>
<sequence length="659" mass="75670">MGQSGSHLFLNYGTRARWNEIFPAIPLTQSESAVDIGVIFREQVQRERPLDAVAAISASDEWSVHHIQSGGVSFDLILARSTPAGLSCGWTKVHGGWTAWVAERTTLLELRRALSATPSMDDADIMRAAIECWGFGAIKHTDSVWAGMIWREHEQELCFFRDRIGMVPTFYSRESSQNSEFGVFSTSVALIQHLYPKSRDINLNRLRKFLLNKSDCRRDDFFEEISRLHPGESWHWRPYKQPPRIERYWHFNNESQRFDDREQLADVLLSRLKNIVGDYFEAKYFPLTLVSGGVDSTLLLSLQIEQQQRLGLGDNRVDAATMGFPSFPTVDESYWVNHLQEHIGHSVATVNVEDKWPMRDPEVFTRYPELGPSFHPGEDYETTFIHRALKEDSSRSVFWGVGADQLFVVNENRILKSLLNSSDVSFDVRLTKAHRRFGTKRIASHLLGRTSAAKPLRILRDKSDSFFGRQANPWHNPERWVSFEATGTVNPSNSNIRDVKPEQSFLSRHLWELVIRGFRRKSLYLGRSHHLPYLRADFVKVVLGRKPHSLHKSATLQKSLLRDIARNYVPESIRLRPKGGVFSKFVESGVGGREYTRIEALFSGESALADNQLIEPKVFLDTFAAYRSFCWSHQGKRQTAAEMILWRTIAGELWCRRVS</sequence>
<dbReference type="GO" id="GO:0004066">
    <property type="term" value="F:asparagine synthase (glutamine-hydrolyzing) activity"/>
    <property type="evidence" value="ECO:0007669"/>
    <property type="project" value="UniProtKB-EC"/>
</dbReference>
<dbReference type="InterPro" id="IPR014729">
    <property type="entry name" value="Rossmann-like_a/b/a_fold"/>
</dbReference>
<dbReference type="EC" id="6.3.5.4" evidence="2"/>
<dbReference type="Gene3D" id="3.40.50.620">
    <property type="entry name" value="HUPs"/>
    <property type="match status" value="2"/>
</dbReference>
<evidence type="ECO:0000313" key="7">
    <source>
        <dbReference type="Proteomes" id="UP000249799"/>
    </source>
</evidence>
<dbReference type="InterPro" id="IPR029055">
    <property type="entry name" value="Ntn_hydrolases_N"/>
</dbReference>
<dbReference type="KEGG" id="bsed:DN745_00955"/>
<dbReference type="SUPFAM" id="SSF52402">
    <property type="entry name" value="Adenine nucleotide alpha hydrolases-like"/>
    <property type="match status" value="1"/>
</dbReference>
<dbReference type="OrthoDB" id="9763290at2"/>
<feature type="domain" description="Asparagine synthetase" evidence="4">
    <location>
        <begin position="288"/>
        <end position="643"/>
    </location>
</feature>
<comment type="pathway">
    <text evidence="1">Amino-acid biosynthesis; L-asparagine biosynthesis; L-asparagine from L-aspartate (L-Gln route): step 1/1.</text>
</comment>
<dbReference type="PANTHER" id="PTHR43284">
    <property type="entry name" value="ASPARAGINE SYNTHETASE (GLUTAMINE-HYDROLYZING)"/>
    <property type="match status" value="1"/>
</dbReference>
<evidence type="ECO:0000259" key="4">
    <source>
        <dbReference type="Pfam" id="PF00733"/>
    </source>
</evidence>
<dbReference type="InterPro" id="IPR001962">
    <property type="entry name" value="Asn_synthase"/>
</dbReference>
<protein>
    <recommendedName>
        <fullName evidence="2">asparagine synthase (glutamine-hydrolyzing)</fullName>
        <ecNumber evidence="2">6.3.5.4</ecNumber>
    </recommendedName>
</protein>
<keyword evidence="7" id="KW-1185">Reference proteome</keyword>
<evidence type="ECO:0000259" key="5">
    <source>
        <dbReference type="Pfam" id="PF13537"/>
    </source>
</evidence>
<accession>A0A2Z4FGB0</accession>
<dbReference type="InterPro" id="IPR017932">
    <property type="entry name" value="GATase_2_dom"/>
</dbReference>
<name>A0A2Z4FGB0_9DELT</name>
<dbReference type="SUPFAM" id="SSF56235">
    <property type="entry name" value="N-terminal nucleophile aminohydrolases (Ntn hydrolases)"/>
    <property type="match status" value="1"/>
</dbReference>
<evidence type="ECO:0000256" key="3">
    <source>
        <dbReference type="ARBA" id="ARBA00048741"/>
    </source>
</evidence>
<proteinExistence type="predicted"/>
<comment type="catalytic activity">
    <reaction evidence="3">
        <text>L-aspartate + L-glutamine + ATP + H2O = L-asparagine + L-glutamate + AMP + diphosphate + H(+)</text>
        <dbReference type="Rhea" id="RHEA:12228"/>
        <dbReference type="ChEBI" id="CHEBI:15377"/>
        <dbReference type="ChEBI" id="CHEBI:15378"/>
        <dbReference type="ChEBI" id="CHEBI:29985"/>
        <dbReference type="ChEBI" id="CHEBI:29991"/>
        <dbReference type="ChEBI" id="CHEBI:30616"/>
        <dbReference type="ChEBI" id="CHEBI:33019"/>
        <dbReference type="ChEBI" id="CHEBI:58048"/>
        <dbReference type="ChEBI" id="CHEBI:58359"/>
        <dbReference type="ChEBI" id="CHEBI:456215"/>
        <dbReference type="EC" id="6.3.5.4"/>
    </reaction>
</comment>
<dbReference type="EMBL" id="CP030032">
    <property type="protein sequence ID" value="AWV87973.1"/>
    <property type="molecule type" value="Genomic_DNA"/>
</dbReference>
<organism evidence="6 7">
    <name type="scientific">Bradymonas sediminis</name>
    <dbReference type="NCBI Taxonomy" id="1548548"/>
    <lineage>
        <taxon>Bacteria</taxon>
        <taxon>Deltaproteobacteria</taxon>
        <taxon>Bradymonadales</taxon>
        <taxon>Bradymonadaceae</taxon>
        <taxon>Bradymonas</taxon>
    </lineage>
</organism>
<dbReference type="Gene3D" id="3.60.20.10">
    <property type="entry name" value="Glutamine Phosphoribosylpyrophosphate, subunit 1, domain 1"/>
    <property type="match status" value="1"/>
</dbReference>
<gene>
    <name evidence="6" type="ORF">DN745_00955</name>
</gene>
<dbReference type="Pfam" id="PF00733">
    <property type="entry name" value="Asn_synthase"/>
    <property type="match status" value="1"/>
</dbReference>
<dbReference type="Pfam" id="PF13537">
    <property type="entry name" value="GATase_7"/>
    <property type="match status" value="1"/>
</dbReference>
<dbReference type="GO" id="GO:0006529">
    <property type="term" value="P:asparagine biosynthetic process"/>
    <property type="evidence" value="ECO:0007669"/>
    <property type="project" value="InterPro"/>
</dbReference>
<reference evidence="6 7" key="1">
    <citation type="submission" date="2018-06" db="EMBL/GenBank/DDBJ databases">
        <title>Lujinxingia sediminis gen. nov. sp. nov., a new facultative anaerobic member of the class Deltaproteobacteria, and proposal of Lujinxingaceae fam. nov.</title>
        <authorList>
            <person name="Guo L.-Y."/>
            <person name="Li C.-M."/>
            <person name="Wang S."/>
            <person name="Du Z.-J."/>
        </authorList>
    </citation>
    <scope>NUCLEOTIDE SEQUENCE [LARGE SCALE GENOMIC DNA]</scope>
    <source>
        <strain evidence="6 7">FA350</strain>
    </source>
</reference>
<evidence type="ECO:0000256" key="1">
    <source>
        <dbReference type="ARBA" id="ARBA00005187"/>
    </source>
</evidence>
<dbReference type="InterPro" id="IPR051786">
    <property type="entry name" value="ASN_synthetase/amidase"/>
</dbReference>
<dbReference type="Proteomes" id="UP000249799">
    <property type="component" value="Chromosome"/>
</dbReference>
<feature type="domain" description="Glutamine amidotransferase type-2" evidence="5">
    <location>
        <begin position="110"/>
        <end position="182"/>
    </location>
</feature>
<evidence type="ECO:0000256" key="2">
    <source>
        <dbReference type="ARBA" id="ARBA00012737"/>
    </source>
</evidence>